<organism evidence="1 2">
    <name type="scientific">Bacillus cereus</name>
    <dbReference type="NCBI Taxonomy" id="1396"/>
    <lineage>
        <taxon>Bacteria</taxon>
        <taxon>Bacillati</taxon>
        <taxon>Bacillota</taxon>
        <taxon>Bacilli</taxon>
        <taxon>Bacillales</taxon>
        <taxon>Bacillaceae</taxon>
        <taxon>Bacillus</taxon>
        <taxon>Bacillus cereus group</taxon>
    </lineage>
</organism>
<accession>A0A9X7DZY3</accession>
<comment type="caution">
    <text evidence="1">The sequence shown here is derived from an EMBL/GenBank/DDBJ whole genome shotgun (WGS) entry which is preliminary data.</text>
</comment>
<evidence type="ECO:0000313" key="1">
    <source>
        <dbReference type="EMBL" id="PHG71182.1"/>
    </source>
</evidence>
<evidence type="ECO:0000313" key="2">
    <source>
        <dbReference type="Proteomes" id="UP000225135"/>
    </source>
</evidence>
<gene>
    <name evidence="1" type="ORF">COI69_33115</name>
</gene>
<reference evidence="1 2" key="1">
    <citation type="submission" date="2017-09" db="EMBL/GenBank/DDBJ databases">
        <title>Large-scale bioinformatics analysis of Bacillus genomes uncovers conserved roles of natural products in bacterial physiology.</title>
        <authorList>
            <consortium name="Agbiome Team Llc"/>
            <person name="Bleich R.M."/>
            <person name="Grubbs K.J."/>
            <person name="Santa Maria K.C."/>
            <person name="Allen S.E."/>
            <person name="Farag S."/>
            <person name="Shank E.A."/>
            <person name="Bowers A."/>
        </authorList>
    </citation>
    <scope>NUCLEOTIDE SEQUENCE [LARGE SCALE GENOMIC DNA]</scope>
    <source>
        <strain evidence="1 2">AFS029792</strain>
    </source>
</reference>
<dbReference type="Proteomes" id="UP000225135">
    <property type="component" value="Unassembled WGS sequence"/>
</dbReference>
<dbReference type="EMBL" id="NUUR01000175">
    <property type="protein sequence ID" value="PHG71182.1"/>
    <property type="molecule type" value="Genomic_DNA"/>
</dbReference>
<proteinExistence type="predicted"/>
<dbReference type="AlphaFoldDB" id="A0A9X7DZY3"/>
<sequence>MQNMFKKEIDPIKLLVCGKGDFGPVPIELCLYALEKIKQHQEIVAVKIDVGILGRKMNINTAEMKIDVLDINMKEWLVCFGEYDVFLYDNFIIKTPAYFRWLNEKQFEVKFSQKISDSKYVFVKFFGDIGKLTKENYFAG</sequence>
<name>A0A9X7DZY3_BACCE</name>
<protein>
    <submittedName>
        <fullName evidence="1">Uncharacterized protein</fullName>
    </submittedName>
</protein>